<dbReference type="AlphaFoldDB" id="A0A2M6WKE2"/>
<dbReference type="InterPro" id="IPR001387">
    <property type="entry name" value="Cro/C1-type_HTH"/>
</dbReference>
<accession>A0A2M6WKE2</accession>
<gene>
    <name evidence="2" type="primary">higA</name>
    <name evidence="2" type="ORF">COU06_00735</name>
</gene>
<dbReference type="EMBL" id="PFAY01000006">
    <property type="protein sequence ID" value="PIT93268.1"/>
    <property type="molecule type" value="Genomic_DNA"/>
</dbReference>
<organism evidence="2 3">
    <name type="scientific">Candidatus Harrisonbacteria bacterium CG10_big_fil_rev_8_21_14_0_10_38_8</name>
    <dbReference type="NCBI Taxonomy" id="1974582"/>
    <lineage>
        <taxon>Bacteria</taxon>
        <taxon>Candidatus Harrisoniibacteriota</taxon>
    </lineage>
</organism>
<protein>
    <submittedName>
        <fullName evidence="2">Addiction module antidote protein, HigA family</fullName>
    </submittedName>
</protein>
<dbReference type="CDD" id="cd00093">
    <property type="entry name" value="HTH_XRE"/>
    <property type="match status" value="1"/>
</dbReference>
<comment type="caution">
    <text evidence="2">The sequence shown here is derived from an EMBL/GenBank/DDBJ whole genome shotgun (WGS) entry which is preliminary data.</text>
</comment>
<dbReference type="Gene3D" id="1.10.260.40">
    <property type="entry name" value="lambda repressor-like DNA-binding domains"/>
    <property type="match status" value="1"/>
</dbReference>
<dbReference type="NCBIfam" id="TIGR02607">
    <property type="entry name" value="antidote_HigA"/>
    <property type="match status" value="1"/>
</dbReference>
<proteinExistence type="predicted"/>
<reference evidence="3" key="1">
    <citation type="submission" date="2017-09" db="EMBL/GenBank/DDBJ databases">
        <title>Depth-based differentiation of microbial function through sediment-hosted aquifers and enrichment of novel symbionts in the deep terrestrial subsurface.</title>
        <authorList>
            <person name="Probst A.J."/>
            <person name="Ladd B."/>
            <person name="Jarett J.K."/>
            <person name="Geller-Mcgrath D.E."/>
            <person name="Sieber C.M.K."/>
            <person name="Emerson J.B."/>
            <person name="Anantharaman K."/>
            <person name="Thomas B.C."/>
            <person name="Malmstrom R."/>
            <person name="Stieglmeier M."/>
            <person name="Klingl A."/>
            <person name="Woyke T."/>
            <person name="Ryan C.M."/>
            <person name="Banfield J.F."/>
        </authorList>
    </citation>
    <scope>NUCLEOTIDE SEQUENCE [LARGE SCALE GENOMIC DNA]</scope>
</reference>
<feature type="domain" description="HTH cro/C1-type" evidence="1">
    <location>
        <begin position="35"/>
        <end position="82"/>
    </location>
</feature>
<dbReference type="InterPro" id="IPR010982">
    <property type="entry name" value="Lambda_DNA-bd_dom_sf"/>
</dbReference>
<dbReference type="Proteomes" id="UP000229112">
    <property type="component" value="Unassembled WGS sequence"/>
</dbReference>
<name>A0A2M6WKE2_9BACT</name>
<evidence type="ECO:0000259" key="1">
    <source>
        <dbReference type="PROSITE" id="PS50943"/>
    </source>
</evidence>
<dbReference type="PROSITE" id="PS50943">
    <property type="entry name" value="HTH_CROC1"/>
    <property type="match status" value="1"/>
</dbReference>
<evidence type="ECO:0000313" key="2">
    <source>
        <dbReference type="EMBL" id="PIT93268.1"/>
    </source>
</evidence>
<evidence type="ECO:0000313" key="3">
    <source>
        <dbReference type="Proteomes" id="UP000229112"/>
    </source>
</evidence>
<sequence length="103" mass="11907">MIKYIEEKRKKGLYGWDGIVVHPGYTLSDEIEFWGFTKAEVAARTGYTVQTISRIVNAKESIIPDMALKLERVFSGRPSADFWLGLQSSYDKYLAKVREEKKR</sequence>
<dbReference type="Pfam" id="PF01381">
    <property type="entry name" value="HTH_3"/>
    <property type="match status" value="1"/>
</dbReference>
<dbReference type="SUPFAM" id="SSF47413">
    <property type="entry name" value="lambda repressor-like DNA-binding domains"/>
    <property type="match status" value="1"/>
</dbReference>
<dbReference type="InterPro" id="IPR013430">
    <property type="entry name" value="Toxin_antidote_HigA"/>
</dbReference>
<dbReference type="GO" id="GO:0003677">
    <property type="term" value="F:DNA binding"/>
    <property type="evidence" value="ECO:0007669"/>
    <property type="project" value="InterPro"/>
</dbReference>